<reference evidence="3" key="1">
    <citation type="submission" date="2020-09" db="EMBL/GenBank/DDBJ databases">
        <title>Genome seq and assembly of Limnohabitants sp.</title>
        <authorList>
            <person name="Chhetri G."/>
        </authorList>
    </citation>
    <scope>NUCLEOTIDE SEQUENCE</scope>
    <source>
        <strain evidence="3">JUR4</strain>
    </source>
</reference>
<evidence type="ECO:0000256" key="2">
    <source>
        <dbReference type="ARBA" id="ARBA00049988"/>
    </source>
</evidence>
<dbReference type="AlphaFoldDB" id="A0A927IN17"/>
<evidence type="ECO:0000313" key="4">
    <source>
        <dbReference type="Proteomes" id="UP000647424"/>
    </source>
</evidence>
<sequence>MTARAAVAAPRSLKPQSARLEARISHDLHVVVKRAAEIQGRTMTDFVVHALQSAASQAIEQADHVRMTMADQEAFAKALISPAKPNAALKRAFAKANKLLVA</sequence>
<dbReference type="Proteomes" id="UP000647424">
    <property type="component" value="Unassembled WGS sequence"/>
</dbReference>
<dbReference type="InterPro" id="IPR010985">
    <property type="entry name" value="Ribbon_hlx_hlx"/>
</dbReference>
<proteinExistence type="inferred from homology"/>
<dbReference type="EMBL" id="JACYFT010000004">
    <property type="protein sequence ID" value="MBD8051771.1"/>
    <property type="molecule type" value="Genomic_DNA"/>
</dbReference>
<evidence type="ECO:0000256" key="1">
    <source>
        <dbReference type="ARBA" id="ARBA00022649"/>
    </source>
</evidence>
<keyword evidence="1" id="KW-1277">Toxin-antitoxin system</keyword>
<keyword evidence="4" id="KW-1185">Reference proteome</keyword>
<dbReference type="SUPFAM" id="SSF47598">
    <property type="entry name" value="Ribbon-helix-helix"/>
    <property type="match status" value="1"/>
</dbReference>
<gene>
    <name evidence="3" type="ORF">IC609_14585</name>
</gene>
<dbReference type="Gene3D" id="1.20.5.780">
    <property type="entry name" value="Single helix bin"/>
    <property type="match status" value="1"/>
</dbReference>
<evidence type="ECO:0000313" key="3">
    <source>
        <dbReference type="EMBL" id="MBD8051771.1"/>
    </source>
</evidence>
<comment type="similarity">
    <text evidence="2">Belongs to the TacA antitoxin family.</text>
</comment>
<dbReference type="PANTHER" id="PTHR35401">
    <property type="entry name" value="COPG FAMILY HELIX-TURN-HELIX PROTEIN-RELATED-RELATED"/>
    <property type="match status" value="1"/>
</dbReference>
<comment type="caution">
    <text evidence="3">The sequence shown here is derived from an EMBL/GenBank/DDBJ whole genome shotgun (WGS) entry which is preliminary data.</text>
</comment>
<dbReference type="PANTHER" id="PTHR35401:SF2">
    <property type="entry name" value="ABC-TYPE TRANSPORT SYSTEM"/>
    <property type="match status" value="1"/>
</dbReference>
<dbReference type="InterPro" id="IPR014795">
    <property type="entry name" value="TacA_1-like"/>
</dbReference>
<name>A0A927IN17_9BURK</name>
<organism evidence="3 4">
    <name type="scientific">Limnohabitans radicicola</name>
    <dbReference type="NCBI Taxonomy" id="2771427"/>
    <lineage>
        <taxon>Bacteria</taxon>
        <taxon>Pseudomonadati</taxon>
        <taxon>Pseudomonadota</taxon>
        <taxon>Betaproteobacteria</taxon>
        <taxon>Burkholderiales</taxon>
        <taxon>Comamonadaceae</taxon>
        <taxon>Limnohabitans</taxon>
    </lineage>
</organism>
<dbReference type="RefSeq" id="WP_191820270.1">
    <property type="nucleotide sequence ID" value="NZ_JACYFT010000004.1"/>
</dbReference>
<dbReference type="Pfam" id="PF08681">
    <property type="entry name" value="TacA1"/>
    <property type="match status" value="1"/>
</dbReference>
<dbReference type="GO" id="GO:0006355">
    <property type="term" value="P:regulation of DNA-templated transcription"/>
    <property type="evidence" value="ECO:0007669"/>
    <property type="project" value="InterPro"/>
</dbReference>
<protein>
    <submittedName>
        <fullName evidence="3">DUF1778 domain-containing protein</fullName>
    </submittedName>
</protein>
<accession>A0A927IN17</accession>